<name>A0AA97FGH3_9MICO</name>
<sequence length="271" mass="27711">MDVARAADRRRADVVRQTVVVAATVFMIVAAMAGTGLLGGTPVQELQGGALDVDASYLAPARPAFSIWTAIYAGLVAYAVWQALPSQRAVARQRALGWWIAASEALNGLWLLAAQYTTLLTTVVTIFALTAVLGVAFRRAVATEGRGLASLLLIDGVTGLHLGWVALAAVANTAAWLTQTAPVSWEGAASVVGVGVVVLVAVAGIGVALGWQGRGRLAPAIALAWGLGWLAVGRLADAPQDAAIGVAAVVVAAVVVVAAASRKVSQRPRRG</sequence>
<keyword evidence="1" id="KW-0812">Transmembrane</keyword>
<protein>
    <submittedName>
        <fullName evidence="2">Tryptophan-rich sensory protein</fullName>
    </submittedName>
</protein>
<keyword evidence="1" id="KW-1133">Transmembrane helix</keyword>
<evidence type="ECO:0000256" key="1">
    <source>
        <dbReference type="SAM" id="Phobius"/>
    </source>
</evidence>
<feature type="transmembrane region" description="Helical" evidence="1">
    <location>
        <begin position="149"/>
        <end position="171"/>
    </location>
</feature>
<dbReference type="KEGG" id="mbet:N8K70_13795"/>
<dbReference type="EMBL" id="CP118157">
    <property type="protein sequence ID" value="WOF22453.1"/>
    <property type="molecule type" value="Genomic_DNA"/>
</dbReference>
<keyword evidence="1" id="KW-0472">Membrane</keyword>
<keyword evidence="3" id="KW-1185">Reference proteome</keyword>
<evidence type="ECO:0000313" key="2">
    <source>
        <dbReference type="EMBL" id="WOF22453.1"/>
    </source>
</evidence>
<feature type="transmembrane region" description="Helical" evidence="1">
    <location>
        <begin position="191"/>
        <end position="210"/>
    </location>
</feature>
<feature type="transmembrane region" description="Helical" evidence="1">
    <location>
        <begin position="119"/>
        <end position="137"/>
    </location>
</feature>
<gene>
    <name evidence="2" type="ORF">N8K70_13795</name>
</gene>
<dbReference type="AlphaFoldDB" id="A0AA97FGH3"/>
<feature type="transmembrane region" description="Helical" evidence="1">
    <location>
        <begin position="63"/>
        <end position="84"/>
    </location>
</feature>
<reference evidence="2 3" key="1">
    <citation type="submission" date="2023-02" db="EMBL/GenBank/DDBJ databases">
        <title>Microbacterium betulae sp. nov., isolated from birch wood.</title>
        <authorList>
            <person name="Pasciak M."/>
            <person name="Pawlik K.J."/>
            <person name="Martynowski D."/>
            <person name="Laczmanski L."/>
            <person name="Ciekot J."/>
            <person name="Szponar B."/>
            <person name="Wojcik-Fatla A."/>
            <person name="Mackiewicz B."/>
            <person name="Farian E."/>
            <person name="Cholewa G."/>
            <person name="Cholewa A."/>
            <person name="Dutkiewicz J."/>
        </authorList>
    </citation>
    <scope>NUCLEOTIDE SEQUENCE [LARGE SCALE GENOMIC DNA]</scope>
    <source>
        <strain evidence="2 3">AB</strain>
    </source>
</reference>
<organism evidence="2 3">
    <name type="scientific">Microbacterium betulae</name>
    <dbReference type="NCBI Taxonomy" id="2981139"/>
    <lineage>
        <taxon>Bacteria</taxon>
        <taxon>Bacillati</taxon>
        <taxon>Actinomycetota</taxon>
        <taxon>Actinomycetes</taxon>
        <taxon>Micrococcales</taxon>
        <taxon>Microbacteriaceae</taxon>
        <taxon>Microbacterium</taxon>
    </lineage>
</organism>
<feature type="transmembrane region" description="Helical" evidence="1">
    <location>
        <begin position="217"/>
        <end position="236"/>
    </location>
</feature>
<proteinExistence type="predicted"/>
<feature type="transmembrane region" description="Helical" evidence="1">
    <location>
        <begin position="20"/>
        <end position="43"/>
    </location>
</feature>
<accession>A0AA97FGH3</accession>
<feature type="transmembrane region" description="Helical" evidence="1">
    <location>
        <begin position="96"/>
        <end position="113"/>
    </location>
</feature>
<evidence type="ECO:0000313" key="3">
    <source>
        <dbReference type="Proteomes" id="UP001305498"/>
    </source>
</evidence>
<dbReference type="InterPro" id="IPR038330">
    <property type="entry name" value="TspO/MBR-related_sf"/>
</dbReference>
<dbReference type="Gene3D" id="1.20.1260.100">
    <property type="entry name" value="TspO/MBR protein"/>
    <property type="match status" value="1"/>
</dbReference>
<feature type="transmembrane region" description="Helical" evidence="1">
    <location>
        <begin position="242"/>
        <end position="260"/>
    </location>
</feature>
<dbReference type="RefSeq" id="WP_317138924.1">
    <property type="nucleotide sequence ID" value="NZ_CP118157.1"/>
</dbReference>
<dbReference type="Proteomes" id="UP001305498">
    <property type="component" value="Chromosome"/>
</dbReference>